<feature type="signal peptide" evidence="1">
    <location>
        <begin position="1"/>
        <end position="27"/>
    </location>
</feature>
<dbReference type="GeneID" id="111275997"/>
<dbReference type="OrthoDB" id="676979at2759"/>
<name>A0A6P5WNX0_DURZI</name>
<protein>
    <submittedName>
        <fullName evidence="3">Probable LRR receptor-like serine/threonine-protein kinase At1g56130</fullName>
    </submittedName>
</protein>
<sequence length="111" mass="12321">MRVYPRKQCFLLYVVWICTLLVATVQTQKGTPATTDPDEVRALNSLFLKWGITFENKLWNISGEPCSGAAIDSTTSIDTLNTGIKCDCSYNSSSTCHINQLTNGIDTLSFY</sequence>
<dbReference type="AlphaFoldDB" id="A0A6P5WNX0"/>
<gene>
    <name evidence="3" type="primary">LOC111275997</name>
</gene>
<dbReference type="KEGG" id="dzi:111275997"/>
<organism evidence="2 3">
    <name type="scientific">Durio zibethinus</name>
    <name type="common">Durian</name>
    <dbReference type="NCBI Taxonomy" id="66656"/>
    <lineage>
        <taxon>Eukaryota</taxon>
        <taxon>Viridiplantae</taxon>
        <taxon>Streptophyta</taxon>
        <taxon>Embryophyta</taxon>
        <taxon>Tracheophyta</taxon>
        <taxon>Spermatophyta</taxon>
        <taxon>Magnoliopsida</taxon>
        <taxon>eudicotyledons</taxon>
        <taxon>Gunneridae</taxon>
        <taxon>Pentapetalae</taxon>
        <taxon>rosids</taxon>
        <taxon>malvids</taxon>
        <taxon>Malvales</taxon>
        <taxon>Malvaceae</taxon>
        <taxon>Helicteroideae</taxon>
        <taxon>Durio</taxon>
    </lineage>
</organism>
<evidence type="ECO:0000256" key="1">
    <source>
        <dbReference type="SAM" id="SignalP"/>
    </source>
</evidence>
<evidence type="ECO:0000313" key="3">
    <source>
        <dbReference type="RefSeq" id="XP_022717427.1"/>
    </source>
</evidence>
<dbReference type="RefSeq" id="XP_022717427.1">
    <property type="nucleotide sequence ID" value="XM_022861692.1"/>
</dbReference>
<proteinExistence type="predicted"/>
<accession>A0A6P5WNX0</accession>
<reference evidence="3" key="1">
    <citation type="submission" date="2025-08" db="UniProtKB">
        <authorList>
            <consortium name="RefSeq"/>
        </authorList>
    </citation>
    <scope>IDENTIFICATION</scope>
    <source>
        <tissue evidence="3">Fruit stalk</tissue>
    </source>
</reference>
<keyword evidence="1" id="KW-0732">Signal</keyword>
<evidence type="ECO:0000313" key="2">
    <source>
        <dbReference type="Proteomes" id="UP000515121"/>
    </source>
</evidence>
<keyword evidence="2" id="KW-1185">Reference proteome</keyword>
<dbReference type="Proteomes" id="UP000515121">
    <property type="component" value="Unplaced"/>
</dbReference>
<feature type="chain" id="PRO_5028041894" evidence="1">
    <location>
        <begin position="28"/>
        <end position="111"/>
    </location>
</feature>